<dbReference type="AlphaFoldDB" id="A0A016TI60"/>
<organism evidence="2 3">
    <name type="scientific">Ancylostoma ceylanicum</name>
    <dbReference type="NCBI Taxonomy" id="53326"/>
    <lineage>
        <taxon>Eukaryota</taxon>
        <taxon>Metazoa</taxon>
        <taxon>Ecdysozoa</taxon>
        <taxon>Nematoda</taxon>
        <taxon>Chromadorea</taxon>
        <taxon>Rhabditida</taxon>
        <taxon>Rhabditina</taxon>
        <taxon>Rhabditomorpha</taxon>
        <taxon>Strongyloidea</taxon>
        <taxon>Ancylostomatidae</taxon>
        <taxon>Ancylostomatinae</taxon>
        <taxon>Ancylostoma</taxon>
    </lineage>
</organism>
<keyword evidence="3" id="KW-1185">Reference proteome</keyword>
<proteinExistence type="predicted"/>
<reference evidence="3" key="1">
    <citation type="journal article" date="2015" name="Nat. Genet.">
        <title>The genome and transcriptome of the zoonotic hookworm Ancylostoma ceylanicum identify infection-specific gene families.</title>
        <authorList>
            <person name="Schwarz E.M."/>
            <person name="Hu Y."/>
            <person name="Antoshechkin I."/>
            <person name="Miller M.M."/>
            <person name="Sternberg P.W."/>
            <person name="Aroian R.V."/>
        </authorList>
    </citation>
    <scope>NUCLEOTIDE SEQUENCE</scope>
    <source>
        <strain evidence="3">HY135</strain>
    </source>
</reference>
<feature type="region of interest" description="Disordered" evidence="1">
    <location>
        <begin position="56"/>
        <end position="150"/>
    </location>
</feature>
<comment type="caution">
    <text evidence="2">The sequence shown here is derived from an EMBL/GenBank/DDBJ whole genome shotgun (WGS) entry which is preliminary data.</text>
</comment>
<protein>
    <submittedName>
        <fullName evidence="2">Uncharacterized protein</fullName>
    </submittedName>
</protein>
<evidence type="ECO:0000256" key="1">
    <source>
        <dbReference type="SAM" id="MobiDB-lite"/>
    </source>
</evidence>
<gene>
    <name evidence="2" type="primary">Acey_s0100.g3241</name>
    <name evidence="2" type="ORF">Y032_0100g3241</name>
</gene>
<name>A0A016TI60_9BILA</name>
<accession>A0A016TI60</accession>
<feature type="compositionally biased region" description="Low complexity" evidence="1">
    <location>
        <begin position="102"/>
        <end position="113"/>
    </location>
</feature>
<sequence length="191" mass="21315">MNGRSDRAAEFVNDAVRCNRGANENDLHKKVKQNHNICVDAVILEVTDIKQVMSSPYGGHAYTDGGQRWRGGSRGRGRRSSDFHAQQFASPYQSGWNTPNDGSGQRRSYGRGSPASHFQANQGAWKNNGRSSYGSPRGTPDSYKNKNQYRQQEVDIRDYVIPAMTGNPWKKLEEQWKSERTSAGIDTTASS</sequence>
<evidence type="ECO:0000313" key="2">
    <source>
        <dbReference type="EMBL" id="EYC02347.1"/>
    </source>
</evidence>
<dbReference type="OrthoDB" id="5772177at2759"/>
<dbReference type="Proteomes" id="UP000024635">
    <property type="component" value="Unassembled WGS sequence"/>
</dbReference>
<evidence type="ECO:0000313" key="3">
    <source>
        <dbReference type="Proteomes" id="UP000024635"/>
    </source>
</evidence>
<dbReference type="EMBL" id="JARK01001436">
    <property type="protein sequence ID" value="EYC02347.1"/>
    <property type="molecule type" value="Genomic_DNA"/>
</dbReference>
<feature type="compositionally biased region" description="Polar residues" evidence="1">
    <location>
        <begin position="116"/>
        <end position="134"/>
    </location>
</feature>
<feature type="compositionally biased region" description="Polar residues" evidence="1">
    <location>
        <begin position="83"/>
        <end position="101"/>
    </location>
</feature>